<dbReference type="InterPro" id="IPR011990">
    <property type="entry name" value="TPR-like_helical_dom_sf"/>
</dbReference>
<accession>A0ABT0GMV6</accession>
<dbReference type="RefSeq" id="WP_248211199.1">
    <property type="nucleotide sequence ID" value="NZ_JALNMH010000016.1"/>
</dbReference>
<dbReference type="Pfam" id="PF08238">
    <property type="entry name" value="Sel1"/>
    <property type="match status" value="15"/>
</dbReference>
<dbReference type="Gene3D" id="1.25.40.10">
    <property type="entry name" value="Tetratricopeptide repeat domain"/>
    <property type="match status" value="5"/>
</dbReference>
<dbReference type="InterPro" id="IPR006597">
    <property type="entry name" value="Sel1-like"/>
</dbReference>
<dbReference type="SMART" id="SM00671">
    <property type="entry name" value="SEL1"/>
    <property type="match status" value="15"/>
</dbReference>
<dbReference type="Proteomes" id="UP001431449">
    <property type="component" value="Unassembled WGS sequence"/>
</dbReference>
<dbReference type="PANTHER" id="PTHR11102:SF160">
    <property type="entry name" value="ERAD-ASSOCIATED E3 UBIQUITIN-PROTEIN LIGASE COMPONENT HRD3"/>
    <property type="match status" value="1"/>
</dbReference>
<evidence type="ECO:0000256" key="1">
    <source>
        <dbReference type="SAM" id="SignalP"/>
    </source>
</evidence>
<keyword evidence="3" id="KW-1185">Reference proteome</keyword>
<gene>
    <name evidence="2" type="ORF">M0G41_16860</name>
</gene>
<organism evidence="2 3">
    <name type="scientific">Pseudomarimonas salicorniae</name>
    <dbReference type="NCBI Taxonomy" id="2933270"/>
    <lineage>
        <taxon>Bacteria</taxon>
        <taxon>Pseudomonadati</taxon>
        <taxon>Pseudomonadota</taxon>
        <taxon>Gammaproteobacteria</taxon>
        <taxon>Lysobacterales</taxon>
        <taxon>Lysobacteraceae</taxon>
        <taxon>Pseudomarimonas</taxon>
    </lineage>
</organism>
<sequence length="1101" mass="117647">MTALNGMVLAFALLFTGAALAADEGSAAGSEALRQAAEAGDPRAATALAEALVVEAGGRAGPEVIALLEQGAKAEVPRALALLGAVYLFGAGVPADAARAIPLLESAAASGDNEARVNLAVALEHGAGVERDLERALSLLREAAEDGFPPGMHGVGVYHLKGLGVAQDRAEAQRWFERGAEAGHADSSAQLAELLLDGEHLERDVERALALLERAVAGGSEGALMRLVLVLVEGEHVPPDPARARALLQRFAETGHARSAVVLGQMLLEGQYVPAEPEVGAAWIRQAAETGLPNAQYLLARAYESGSGVERDLAQYEQWMRRAAAGGYAAARLALTSIEFERAQRESLPPELVARIREAAEAGEAGAAFELGMLARYGRGLARDRDAARRWLLRAAEAGVVAAQRELGEMDLRDKDPERQRDAVRQLQRAADAGDAGAQYLLGRALQFGHGLRARPGKARKHFQQAALQGHDEAGIALAQTLWNGSPSDRDLALAWLLLPPGDEGAESLEHRALEYARGETGETPADPAFGLLLAAIATELGRPDAGKRYEDIAARLDAGQRRRVAEARSRWHALRAKPHAQWVWREAMVEARALRWDDAQRAAPHAARAVEAARKAFGARSLPHAEALELVASLADMQEEDALALRSYDRALDIRLALQPADHPDILDNRRARAWLADPDDLWAARAEALAALLPRAERRHGAGSAWLRRLYEGLGNALYFADRSEEAVPHLRRALALALRDPDAQDAVKLAEAREDLARALAETGAVAEAISLLHEGLSGLREAGPEFAGELKSPLERLALTLWQADRHEEAAEAQSELIALLEAEQPEALGELGEARRLLEVIRASAYASDPDVPPDRQALEAAAETGDGFAQLRLADLLLRGDFGSVDAKAAAHWYRRSAENGEAIAQYNLAILLGEGRGVAPDRAEAVEWLKRSAAQGFAEAQATLGFYLTDGEGEDDVAEAVRLFEQAAGQGSAVGKFNLSNHLIDGEGVAQDIERGLGLLRAAADQGLPEAIRALGLLQITGEHVPKDAEQGRGRLLQAARLGDGLATSLACSLARHRKVDWMGSLIEAPEREAFDPELLARCEPAERATAAGR</sequence>
<comment type="caution">
    <text evidence="2">The sequence shown here is derived from an EMBL/GenBank/DDBJ whole genome shotgun (WGS) entry which is preliminary data.</text>
</comment>
<keyword evidence="1" id="KW-0732">Signal</keyword>
<dbReference type="PANTHER" id="PTHR11102">
    <property type="entry name" value="SEL-1-LIKE PROTEIN"/>
    <property type="match status" value="1"/>
</dbReference>
<dbReference type="InterPro" id="IPR050767">
    <property type="entry name" value="Sel1_AlgK"/>
</dbReference>
<reference evidence="2" key="1">
    <citation type="submission" date="2022-04" db="EMBL/GenBank/DDBJ databases">
        <title>Lysobacter sp. CAU 1642 isolated from sea sand.</title>
        <authorList>
            <person name="Kim W."/>
        </authorList>
    </citation>
    <scope>NUCLEOTIDE SEQUENCE</scope>
    <source>
        <strain evidence="2">CAU 1642</strain>
    </source>
</reference>
<protein>
    <submittedName>
        <fullName evidence="2">Sel1 repeat family protein</fullName>
    </submittedName>
</protein>
<dbReference type="EMBL" id="JALNMH010000016">
    <property type="protein sequence ID" value="MCK7595332.1"/>
    <property type="molecule type" value="Genomic_DNA"/>
</dbReference>
<evidence type="ECO:0000313" key="3">
    <source>
        <dbReference type="Proteomes" id="UP001431449"/>
    </source>
</evidence>
<feature type="signal peptide" evidence="1">
    <location>
        <begin position="1"/>
        <end position="21"/>
    </location>
</feature>
<proteinExistence type="predicted"/>
<feature type="chain" id="PRO_5045523522" evidence="1">
    <location>
        <begin position="22"/>
        <end position="1101"/>
    </location>
</feature>
<evidence type="ECO:0000313" key="2">
    <source>
        <dbReference type="EMBL" id="MCK7595332.1"/>
    </source>
</evidence>
<dbReference type="SUPFAM" id="SSF48452">
    <property type="entry name" value="TPR-like"/>
    <property type="match status" value="1"/>
</dbReference>
<name>A0ABT0GMV6_9GAMM</name>
<dbReference type="SUPFAM" id="SSF81901">
    <property type="entry name" value="HCP-like"/>
    <property type="match status" value="4"/>
</dbReference>